<accession>A0A7J7LSH4</accession>
<dbReference type="EMBL" id="JACGCM010002063">
    <property type="protein sequence ID" value="KAF6145464.1"/>
    <property type="molecule type" value="Genomic_DNA"/>
</dbReference>
<dbReference type="SMART" id="SM00614">
    <property type="entry name" value="ZnF_BED"/>
    <property type="match status" value="1"/>
</dbReference>
<dbReference type="GO" id="GO:0009791">
    <property type="term" value="P:post-embryonic development"/>
    <property type="evidence" value="ECO:0007669"/>
    <property type="project" value="UniProtKB-ARBA"/>
</dbReference>
<keyword evidence="8" id="KW-0804">Transcription</keyword>
<evidence type="ECO:0000256" key="1">
    <source>
        <dbReference type="ARBA" id="ARBA00004123"/>
    </source>
</evidence>
<protein>
    <recommendedName>
        <fullName evidence="11">BED-type domain-containing protein</fullName>
    </recommendedName>
</protein>
<dbReference type="PANTHER" id="PTHR46481">
    <property type="entry name" value="ZINC FINGER BED DOMAIN-CONTAINING PROTEIN 4"/>
    <property type="match status" value="1"/>
</dbReference>
<keyword evidence="4 10" id="KW-0863">Zinc-finger</keyword>
<dbReference type="InterPro" id="IPR012337">
    <property type="entry name" value="RNaseH-like_sf"/>
</dbReference>
<proteinExistence type="predicted"/>
<feature type="domain" description="BED-type" evidence="11">
    <location>
        <begin position="15"/>
        <end position="74"/>
    </location>
</feature>
<evidence type="ECO:0000259" key="11">
    <source>
        <dbReference type="PROSITE" id="PS50808"/>
    </source>
</evidence>
<dbReference type="GO" id="GO:0003677">
    <property type="term" value="F:DNA binding"/>
    <property type="evidence" value="ECO:0007669"/>
    <property type="project" value="UniProtKB-KW"/>
</dbReference>
<keyword evidence="13" id="KW-1185">Reference proteome</keyword>
<dbReference type="InterPro" id="IPR003656">
    <property type="entry name" value="Znf_BED"/>
</dbReference>
<evidence type="ECO:0000256" key="9">
    <source>
        <dbReference type="ARBA" id="ARBA00023242"/>
    </source>
</evidence>
<dbReference type="SUPFAM" id="SSF57667">
    <property type="entry name" value="beta-beta-alpha zinc fingers"/>
    <property type="match status" value="1"/>
</dbReference>
<evidence type="ECO:0000256" key="3">
    <source>
        <dbReference type="ARBA" id="ARBA00022723"/>
    </source>
</evidence>
<dbReference type="PANTHER" id="PTHR46481:SF10">
    <property type="entry name" value="ZINC FINGER BED DOMAIN-CONTAINING PROTEIN 39"/>
    <property type="match status" value="1"/>
</dbReference>
<reference evidence="12 13" key="1">
    <citation type="journal article" date="2020" name="IScience">
        <title>Genome Sequencing of the Endangered Kingdonia uniflora (Circaeasteraceae, Ranunculales) Reveals Potential Mechanisms of Evolutionary Specialization.</title>
        <authorList>
            <person name="Sun Y."/>
            <person name="Deng T."/>
            <person name="Zhang A."/>
            <person name="Moore M.J."/>
            <person name="Landis J.B."/>
            <person name="Lin N."/>
            <person name="Zhang H."/>
            <person name="Zhang X."/>
            <person name="Huang J."/>
            <person name="Zhang X."/>
            <person name="Sun H."/>
            <person name="Wang H."/>
        </authorList>
    </citation>
    <scope>NUCLEOTIDE SEQUENCE [LARGE SCALE GENOMIC DNA]</scope>
    <source>
        <strain evidence="12">TB1705</strain>
        <tissue evidence="12">Leaf</tissue>
    </source>
</reference>
<dbReference type="Pfam" id="PF14372">
    <property type="entry name" value="hAT-like_RNase-H"/>
    <property type="match status" value="1"/>
</dbReference>
<evidence type="ECO:0000256" key="4">
    <source>
        <dbReference type="ARBA" id="ARBA00022771"/>
    </source>
</evidence>
<evidence type="ECO:0000256" key="7">
    <source>
        <dbReference type="ARBA" id="ARBA00023125"/>
    </source>
</evidence>
<evidence type="ECO:0000313" key="13">
    <source>
        <dbReference type="Proteomes" id="UP000541444"/>
    </source>
</evidence>
<dbReference type="Proteomes" id="UP000541444">
    <property type="component" value="Unassembled WGS sequence"/>
</dbReference>
<evidence type="ECO:0000256" key="2">
    <source>
        <dbReference type="ARBA" id="ARBA00011738"/>
    </source>
</evidence>
<keyword evidence="7" id="KW-0238">DNA-binding</keyword>
<organism evidence="12 13">
    <name type="scientific">Kingdonia uniflora</name>
    <dbReference type="NCBI Taxonomy" id="39325"/>
    <lineage>
        <taxon>Eukaryota</taxon>
        <taxon>Viridiplantae</taxon>
        <taxon>Streptophyta</taxon>
        <taxon>Embryophyta</taxon>
        <taxon>Tracheophyta</taxon>
        <taxon>Spermatophyta</taxon>
        <taxon>Magnoliopsida</taxon>
        <taxon>Ranunculales</taxon>
        <taxon>Circaeasteraceae</taxon>
        <taxon>Kingdonia</taxon>
    </lineage>
</organism>
<keyword evidence="3" id="KW-0479">Metal-binding</keyword>
<evidence type="ECO:0000313" key="12">
    <source>
        <dbReference type="EMBL" id="KAF6145464.1"/>
    </source>
</evidence>
<dbReference type="InterPro" id="IPR025525">
    <property type="entry name" value="hAT-like_transposase_RNase-H"/>
</dbReference>
<evidence type="ECO:0000256" key="8">
    <source>
        <dbReference type="ARBA" id="ARBA00023163"/>
    </source>
</evidence>
<keyword evidence="9" id="KW-0539">Nucleus</keyword>
<comment type="caution">
    <text evidence="12">The sequence shown here is derived from an EMBL/GenBank/DDBJ whole genome shotgun (WGS) entry which is preliminary data.</text>
</comment>
<keyword evidence="5" id="KW-0862">Zinc</keyword>
<dbReference type="InterPro" id="IPR008906">
    <property type="entry name" value="HATC_C_dom"/>
</dbReference>
<evidence type="ECO:0000256" key="10">
    <source>
        <dbReference type="PROSITE-ProRule" id="PRU00027"/>
    </source>
</evidence>
<gene>
    <name evidence="12" type="ORF">GIB67_032587</name>
</gene>
<evidence type="ECO:0000256" key="5">
    <source>
        <dbReference type="ARBA" id="ARBA00022833"/>
    </source>
</evidence>
<dbReference type="Pfam" id="PF05699">
    <property type="entry name" value="Dimer_Tnp_hAT"/>
    <property type="match status" value="1"/>
</dbReference>
<dbReference type="GO" id="GO:0008270">
    <property type="term" value="F:zinc ion binding"/>
    <property type="evidence" value="ECO:0007669"/>
    <property type="project" value="UniProtKB-KW"/>
</dbReference>
<comment type="subunit">
    <text evidence="2">Homodimer.</text>
</comment>
<sequence>MMEVSNPPAMKKTKRLTSAVWNDFERVKRGDIMVAICNHCTKKLSGSSTSGTSHLRNHLKRCLYRSNPEMSQQPLALQQEKKDGTNDLRNFKFVQEPDPLARSFDPERSRFDLVRMIILHEYPMGMVEHAGFRRFVGNLQPSFQIMSCNNAQADCIQIFMKEKQKVYEMLDKVPGKISLTADIWTSYNDNKYLCLTAHYIDAAWLLQKKILDFKVVAPCTSEALSEAIMKCFIDWDIDRKLFSMTTENCSINEEAMFIVRERLSQNRLLLNNGKQFDFRCERHILNLLVQDILEELREVTDKIRESVRYVRKSDEMKQKFNEIAHQVQANTEESLCLDCPAQWNSTCKMLEASVHYRYAFSHLQKCDSCYTMAPSNMEWDRVVVIINLLKPFKEVTNDLSGLKFPTSNHYFSEICYIHLQLIDWGKSMDMFIGFIAQKIKTKFDTYWSICNVNLAIAAVLDPRYKMKLVEYYYQQFYDCNAQNYIDDVVNTIKDLYNEYTSPLFSLDQVSSACDFINNGTLNGDLSSVKCEHSGSDEFNGALPCDNDEAEGDRLMGFDKFLKDNSISSDMIEELDQYLAEPPFPRIKDFDILNWWKVNSPKYPILSMMARDVLGIPMCIAVDSALTYDTGGRVLDAHRSSLSSDVLQALICTHDWFHNEL</sequence>
<dbReference type="GO" id="GO:0005634">
    <property type="term" value="C:nucleus"/>
    <property type="evidence" value="ECO:0007669"/>
    <property type="project" value="UniProtKB-SubCell"/>
</dbReference>
<keyword evidence="6" id="KW-0805">Transcription regulation</keyword>
<comment type="subcellular location">
    <subcellularLocation>
        <location evidence="1">Nucleus</location>
    </subcellularLocation>
</comment>
<dbReference type="GO" id="GO:0046983">
    <property type="term" value="F:protein dimerization activity"/>
    <property type="evidence" value="ECO:0007669"/>
    <property type="project" value="InterPro"/>
</dbReference>
<dbReference type="InterPro" id="IPR036236">
    <property type="entry name" value="Znf_C2H2_sf"/>
</dbReference>
<dbReference type="SUPFAM" id="SSF53098">
    <property type="entry name" value="Ribonuclease H-like"/>
    <property type="match status" value="1"/>
</dbReference>
<evidence type="ECO:0000256" key="6">
    <source>
        <dbReference type="ARBA" id="ARBA00023015"/>
    </source>
</evidence>
<dbReference type="AlphaFoldDB" id="A0A7J7LSH4"/>
<dbReference type="InterPro" id="IPR052035">
    <property type="entry name" value="ZnF_BED_domain_contain"/>
</dbReference>
<dbReference type="Pfam" id="PF02892">
    <property type="entry name" value="zf-BED"/>
    <property type="match status" value="1"/>
</dbReference>
<dbReference type="OrthoDB" id="1607513at2759"/>
<name>A0A7J7LSH4_9MAGN</name>
<dbReference type="PROSITE" id="PS50808">
    <property type="entry name" value="ZF_BED"/>
    <property type="match status" value="1"/>
</dbReference>